<reference evidence="2 3" key="1">
    <citation type="submission" date="2019-11" db="EMBL/GenBank/DDBJ databases">
        <authorList>
            <person name="Li J."/>
        </authorList>
    </citation>
    <scope>NUCLEOTIDE SEQUENCE [LARGE SCALE GENOMIC DNA]</scope>
    <source>
        <strain evidence="2 3">J4</strain>
    </source>
</reference>
<feature type="coiled-coil region" evidence="1">
    <location>
        <begin position="32"/>
        <end position="77"/>
    </location>
</feature>
<proteinExistence type="predicted"/>
<evidence type="ECO:0008006" key="4">
    <source>
        <dbReference type="Google" id="ProtNLM"/>
    </source>
</evidence>
<dbReference type="Proteomes" id="UP000480185">
    <property type="component" value="Unassembled WGS sequence"/>
</dbReference>
<comment type="caution">
    <text evidence="2">The sequence shown here is derived from an EMBL/GenBank/DDBJ whole genome shotgun (WGS) entry which is preliminary data.</text>
</comment>
<evidence type="ECO:0000313" key="2">
    <source>
        <dbReference type="EMBL" id="MRG86364.1"/>
    </source>
</evidence>
<sequence length="81" mass="9458">MTNQQFQEAINSVHDAERAVLDAQGNTDPEHYQQAQQHLFRAQKLLNELEHNHHSGNEEETRQLQHARELLKHLLEAQNSI</sequence>
<dbReference type="EMBL" id="WJNH01000004">
    <property type="protein sequence ID" value="MRG86364.1"/>
    <property type="molecule type" value="Genomic_DNA"/>
</dbReference>
<dbReference type="OrthoDB" id="2891739at2"/>
<keyword evidence="1" id="KW-0175">Coiled coil</keyword>
<keyword evidence="3" id="KW-1185">Reference proteome</keyword>
<evidence type="ECO:0000256" key="1">
    <source>
        <dbReference type="SAM" id="Coils"/>
    </source>
</evidence>
<protein>
    <recommendedName>
        <fullName evidence="4">DUF2524 family protein</fullName>
    </recommendedName>
</protein>
<name>A0A6G1X5W9_9BACI</name>
<organism evidence="2 3">
    <name type="scientific">Salinibacillus xinjiangensis</name>
    <dbReference type="NCBI Taxonomy" id="1229268"/>
    <lineage>
        <taxon>Bacteria</taxon>
        <taxon>Bacillati</taxon>
        <taxon>Bacillota</taxon>
        <taxon>Bacilli</taxon>
        <taxon>Bacillales</taxon>
        <taxon>Bacillaceae</taxon>
        <taxon>Salinibacillus</taxon>
    </lineage>
</organism>
<accession>A0A6G1X5W9</accession>
<dbReference type="AlphaFoldDB" id="A0A6G1X5W9"/>
<dbReference type="RefSeq" id="WP_153728271.1">
    <property type="nucleotide sequence ID" value="NZ_WJNH01000004.1"/>
</dbReference>
<gene>
    <name evidence="2" type="ORF">GH754_08485</name>
</gene>
<evidence type="ECO:0000313" key="3">
    <source>
        <dbReference type="Proteomes" id="UP000480185"/>
    </source>
</evidence>